<organism evidence="1 2">
    <name type="scientific">Araneus ventricosus</name>
    <name type="common">Orbweaver spider</name>
    <name type="synonym">Epeira ventricosa</name>
    <dbReference type="NCBI Taxonomy" id="182803"/>
    <lineage>
        <taxon>Eukaryota</taxon>
        <taxon>Metazoa</taxon>
        <taxon>Ecdysozoa</taxon>
        <taxon>Arthropoda</taxon>
        <taxon>Chelicerata</taxon>
        <taxon>Arachnida</taxon>
        <taxon>Araneae</taxon>
        <taxon>Araneomorphae</taxon>
        <taxon>Entelegynae</taxon>
        <taxon>Araneoidea</taxon>
        <taxon>Araneidae</taxon>
        <taxon>Araneus</taxon>
    </lineage>
</organism>
<keyword evidence="2" id="KW-1185">Reference proteome</keyword>
<reference evidence="1 2" key="1">
    <citation type="journal article" date="2019" name="Sci. Rep.">
        <title>Orb-weaving spider Araneus ventricosus genome elucidates the spidroin gene catalogue.</title>
        <authorList>
            <person name="Kono N."/>
            <person name="Nakamura H."/>
            <person name="Ohtoshi R."/>
            <person name="Moran D.A.P."/>
            <person name="Shinohara A."/>
            <person name="Yoshida Y."/>
            <person name="Fujiwara M."/>
            <person name="Mori M."/>
            <person name="Tomita M."/>
            <person name="Arakawa K."/>
        </authorList>
    </citation>
    <scope>NUCLEOTIDE SEQUENCE [LARGE SCALE GENOMIC DNA]</scope>
</reference>
<comment type="caution">
    <text evidence="1">The sequence shown here is derived from an EMBL/GenBank/DDBJ whole genome shotgun (WGS) entry which is preliminary data.</text>
</comment>
<evidence type="ECO:0000313" key="2">
    <source>
        <dbReference type="Proteomes" id="UP000499080"/>
    </source>
</evidence>
<evidence type="ECO:0000313" key="1">
    <source>
        <dbReference type="EMBL" id="GBN88582.1"/>
    </source>
</evidence>
<dbReference type="Proteomes" id="UP000499080">
    <property type="component" value="Unassembled WGS sequence"/>
</dbReference>
<sequence length="162" mass="18622">MMTKAKSSANACKWISSGRSVFTFSSAKIMSRLTLSCHVSSPVRSHLRHLRHKLETGASWREEGADYDIDNVDNCLGQPRLWRISRFFCGIFRQNVPKLLTSSSLSGRSHHDQIFTAKCEFRRFYFSRLIESIPSGFAALRRTEGGSTRYWVAFHEFCLFCL</sequence>
<name>A0A4Y2SK36_ARAVE</name>
<protein>
    <submittedName>
        <fullName evidence="1">Uncharacterized protein</fullName>
    </submittedName>
</protein>
<dbReference type="AlphaFoldDB" id="A0A4Y2SK36"/>
<dbReference type="EMBL" id="BGPR01022356">
    <property type="protein sequence ID" value="GBN88582.1"/>
    <property type="molecule type" value="Genomic_DNA"/>
</dbReference>
<gene>
    <name evidence="1" type="ORF">AVEN_169300_1</name>
</gene>
<proteinExistence type="predicted"/>
<accession>A0A4Y2SK36</accession>